<keyword evidence="3" id="KW-1185">Reference proteome</keyword>
<dbReference type="EMBL" id="APOJ01000027">
    <property type="protein sequence ID" value="ENU26224.1"/>
    <property type="molecule type" value="Genomic_DNA"/>
</dbReference>
<name>A0ABN0JLU1_9GAMM</name>
<protein>
    <submittedName>
        <fullName evidence="2">Uncharacterized protein</fullName>
    </submittedName>
</protein>
<accession>A0ABN0JLU1</accession>
<dbReference type="Proteomes" id="UP000013190">
    <property type="component" value="Unassembled WGS sequence"/>
</dbReference>
<evidence type="ECO:0000313" key="2">
    <source>
        <dbReference type="EMBL" id="ENU26224.1"/>
    </source>
</evidence>
<feature type="transmembrane region" description="Helical" evidence="1">
    <location>
        <begin position="54"/>
        <end position="75"/>
    </location>
</feature>
<evidence type="ECO:0000256" key="1">
    <source>
        <dbReference type="SAM" id="Phobius"/>
    </source>
</evidence>
<dbReference type="GeneID" id="92835921"/>
<reference evidence="3" key="1">
    <citation type="submission" date="2013-02" db="EMBL/GenBank/DDBJ databases">
        <title>The Genome Sequence of Acinetobacter sp. NIPH 236.</title>
        <authorList>
            <consortium name="The Broad Institute Genome Sequencing Platform"/>
            <consortium name="The Broad Institute Genome Sequencing Center for Infectious Disease"/>
            <person name="Cerqueira G."/>
            <person name="Feldgarden M."/>
            <person name="Courvalin P."/>
            <person name="Perichon B."/>
            <person name="Grillot-Courvalin C."/>
            <person name="Clermont D."/>
            <person name="Rocha E."/>
            <person name="Yoon E.-J."/>
            <person name="Nemec A."/>
            <person name="Walker B."/>
            <person name="Young S.K."/>
            <person name="Zeng Q."/>
            <person name="Gargeya S."/>
            <person name="Fitzgerald M."/>
            <person name="Haas B."/>
            <person name="Abouelleil A."/>
            <person name="Alvarado L."/>
            <person name="Arachchi H.M."/>
            <person name="Berlin A.M."/>
            <person name="Chapman S.B."/>
            <person name="Dewar J."/>
            <person name="Goldberg J."/>
            <person name="Griggs A."/>
            <person name="Gujja S."/>
            <person name="Hansen M."/>
            <person name="Howarth C."/>
            <person name="Imamovic A."/>
            <person name="Larimer J."/>
            <person name="McCowan C."/>
            <person name="Murphy C."/>
            <person name="Neiman D."/>
            <person name="Pearson M."/>
            <person name="Priest M."/>
            <person name="Roberts A."/>
            <person name="Saif S."/>
            <person name="Shea T."/>
            <person name="Sisk P."/>
            <person name="Sykes S."/>
            <person name="Wortman J."/>
            <person name="Nusbaum C."/>
            <person name="Birren B."/>
        </authorList>
    </citation>
    <scope>NUCLEOTIDE SEQUENCE [LARGE SCALE GENOMIC DNA]</scope>
    <source>
        <strain evidence="3">NIPH 236</strain>
    </source>
</reference>
<dbReference type="RefSeq" id="WP_004663169.1">
    <property type="nucleotide sequence ID" value="NZ_BMDV01000001.1"/>
</dbReference>
<keyword evidence="1" id="KW-0472">Membrane</keyword>
<feature type="transmembrane region" description="Helical" evidence="1">
    <location>
        <begin position="20"/>
        <end position="42"/>
    </location>
</feature>
<organism evidence="2 3">
    <name type="scientific">Acinetobacter modestus</name>
    <dbReference type="NCBI Taxonomy" id="1776740"/>
    <lineage>
        <taxon>Bacteria</taxon>
        <taxon>Pseudomonadati</taxon>
        <taxon>Pseudomonadota</taxon>
        <taxon>Gammaproteobacteria</taxon>
        <taxon>Moraxellales</taxon>
        <taxon>Moraxellaceae</taxon>
        <taxon>Acinetobacter</taxon>
    </lineage>
</organism>
<sequence>MSEYAPKYTFKEGVKLRLLYVLYSMPVILFLWGIFGITKISYWLECSPYGRQVFFYGEFVGMYIFFGCVSLFFWIKNDYPVIKLKQYPLPHKKVLRKIKYKYGWRAVMPVVIKLIICISFFIISIWGYFQATIIINNNINVIEQQSWTVLCENMSQRSKEIKMLSNMQ</sequence>
<feature type="transmembrane region" description="Helical" evidence="1">
    <location>
        <begin position="106"/>
        <end position="129"/>
    </location>
</feature>
<comment type="caution">
    <text evidence="2">The sequence shown here is derived from an EMBL/GenBank/DDBJ whole genome shotgun (WGS) entry which is preliminary data.</text>
</comment>
<proteinExistence type="predicted"/>
<gene>
    <name evidence="2" type="ORF">F992_02561</name>
</gene>
<evidence type="ECO:0000313" key="3">
    <source>
        <dbReference type="Proteomes" id="UP000013190"/>
    </source>
</evidence>
<keyword evidence="1" id="KW-1133">Transmembrane helix</keyword>
<keyword evidence="1" id="KW-0812">Transmembrane</keyword>
<reference evidence="2 3" key="2">
    <citation type="journal article" date="2016" name="Int. J. Syst. Evol. Microbiol.">
        <title>Taxonomy of haemolytic and/or proteolytic strains of the genus Acinetobacter with the proposal of Acinetobacter courvalinii sp. nov. (genomic species 14 sensu Bouvet &amp; Jeanjean), Acinetobacter dispersus sp. nov. (genomic species 17), Acinetobacter modestus sp. nov., Acinetobacter proteolyticus sp. nov. and Acinetobacter vivianii sp. nov.</title>
        <authorList>
            <person name="Nemec A."/>
            <person name="Radolfova-Krizova L."/>
            <person name="Maixnerova M."/>
            <person name="Vrestiakova E."/>
            <person name="Jezek P."/>
            <person name="Sedo O."/>
        </authorList>
    </citation>
    <scope>NUCLEOTIDE SEQUENCE [LARGE SCALE GENOMIC DNA]</scope>
    <source>
        <strain evidence="2 3">NIPH 236</strain>
    </source>
</reference>